<dbReference type="Proteomes" id="UP000327118">
    <property type="component" value="Unassembled WGS sequence"/>
</dbReference>
<keyword evidence="3" id="KW-1185">Reference proteome</keyword>
<gene>
    <name evidence="2" type="ORF">BDV28DRAFT_107173</name>
</gene>
<sequence length="225" mass="25318">MANQILDSAYDDSKDLSDREVDRLWESIAEILDEARESSRYQRDENAWCTAVVYPLLQLALQGSMLKARSIQSQTINPELLPIMPKNYRVQKKCDYTFYFHQRTQQVSDLYQALSQSGVGNVLSQTTDASTKRLLLFSGTEVKAENGGKDEALSQLVTWIAAGMENTRKLGSRASERDYSYCDLSPMVGWTVVGHDWHLYVAFGATDNGTDKLVSIPSPMPIPCY</sequence>
<dbReference type="AlphaFoldDB" id="A0A5N6Z9C6"/>
<proteinExistence type="predicted"/>
<dbReference type="OrthoDB" id="4161186at2759"/>
<reference evidence="3" key="1">
    <citation type="submission" date="2019-04" db="EMBL/GenBank/DDBJ databases">
        <title>Friends and foes A comparative genomics studyof 23 Aspergillus species from section Flavi.</title>
        <authorList>
            <consortium name="DOE Joint Genome Institute"/>
            <person name="Kjaerbolling I."/>
            <person name="Vesth T."/>
            <person name="Frisvad J.C."/>
            <person name="Nybo J.L."/>
            <person name="Theobald S."/>
            <person name="Kildgaard S."/>
            <person name="Isbrandt T."/>
            <person name="Kuo A."/>
            <person name="Sato A."/>
            <person name="Lyhne E.K."/>
            <person name="Kogle M.E."/>
            <person name="Wiebenga A."/>
            <person name="Kun R.S."/>
            <person name="Lubbers R.J."/>
            <person name="Makela M.R."/>
            <person name="Barry K."/>
            <person name="Chovatia M."/>
            <person name="Clum A."/>
            <person name="Daum C."/>
            <person name="Haridas S."/>
            <person name="He G."/>
            <person name="LaButti K."/>
            <person name="Lipzen A."/>
            <person name="Mondo S."/>
            <person name="Riley R."/>
            <person name="Salamov A."/>
            <person name="Simmons B.A."/>
            <person name="Magnuson J.K."/>
            <person name="Henrissat B."/>
            <person name="Mortensen U.H."/>
            <person name="Larsen T.O."/>
            <person name="Devries R.P."/>
            <person name="Grigoriev I.V."/>
            <person name="Machida M."/>
            <person name="Baker S.E."/>
            <person name="Andersen M.R."/>
        </authorList>
    </citation>
    <scope>NUCLEOTIDE SEQUENCE [LARGE SCALE GENOMIC DNA]</scope>
    <source>
        <strain evidence="3">CBS 553.77</strain>
    </source>
</reference>
<dbReference type="InterPro" id="IPR046797">
    <property type="entry name" value="PDDEXK_12"/>
</dbReference>
<accession>A0A5N6Z9C6</accession>
<dbReference type="EMBL" id="ML739097">
    <property type="protein sequence ID" value="KAE8353466.1"/>
    <property type="molecule type" value="Genomic_DNA"/>
</dbReference>
<protein>
    <recommendedName>
        <fullName evidence="1">PD-(D/E)XK nuclease-like domain-containing protein</fullName>
    </recommendedName>
</protein>
<organism evidence="2 3">
    <name type="scientific">Aspergillus coremiiformis</name>
    <dbReference type="NCBI Taxonomy" id="138285"/>
    <lineage>
        <taxon>Eukaryota</taxon>
        <taxon>Fungi</taxon>
        <taxon>Dikarya</taxon>
        <taxon>Ascomycota</taxon>
        <taxon>Pezizomycotina</taxon>
        <taxon>Eurotiomycetes</taxon>
        <taxon>Eurotiomycetidae</taxon>
        <taxon>Eurotiales</taxon>
        <taxon>Aspergillaceae</taxon>
        <taxon>Aspergillus</taxon>
        <taxon>Aspergillus subgen. Circumdati</taxon>
    </lineage>
</organism>
<evidence type="ECO:0000313" key="2">
    <source>
        <dbReference type="EMBL" id="KAE8353466.1"/>
    </source>
</evidence>
<evidence type="ECO:0000259" key="1">
    <source>
        <dbReference type="Pfam" id="PF20516"/>
    </source>
</evidence>
<name>A0A5N6Z9C6_9EURO</name>
<dbReference type="Pfam" id="PF20516">
    <property type="entry name" value="PDDEXK_12"/>
    <property type="match status" value="1"/>
</dbReference>
<evidence type="ECO:0000313" key="3">
    <source>
        <dbReference type="Proteomes" id="UP000327118"/>
    </source>
</evidence>
<feature type="domain" description="PD-(D/E)XK nuclease-like" evidence="1">
    <location>
        <begin position="8"/>
        <end position="207"/>
    </location>
</feature>